<accession>A0AAN7GZ84</accession>
<feature type="compositionally biased region" description="Polar residues" evidence="1">
    <location>
        <begin position="26"/>
        <end position="39"/>
    </location>
</feature>
<dbReference type="Proteomes" id="UP001301958">
    <property type="component" value="Unassembled WGS sequence"/>
</dbReference>
<keyword evidence="3" id="KW-1185">Reference proteome</keyword>
<gene>
    <name evidence="2" type="ORF">QBC38DRAFT_455198</name>
</gene>
<name>A0AAN7GZ84_9PEZI</name>
<feature type="compositionally biased region" description="Polar residues" evidence="1">
    <location>
        <begin position="7"/>
        <end position="18"/>
    </location>
</feature>
<feature type="region of interest" description="Disordered" evidence="1">
    <location>
        <begin position="1"/>
        <end position="40"/>
    </location>
</feature>
<protein>
    <submittedName>
        <fullName evidence="2">Uncharacterized protein</fullName>
    </submittedName>
</protein>
<proteinExistence type="predicted"/>
<dbReference type="EMBL" id="MU865330">
    <property type="protein sequence ID" value="KAK4227523.1"/>
    <property type="molecule type" value="Genomic_DNA"/>
</dbReference>
<sequence>MTKVGVWNTNLPVSNPVTPSKRKQSTRNASNKPETARIQTKTERMTGAVAFMKPNLNWDDFGISFQICDFNGSSANGRFVSWNRDWTPSQARVQAMTNWDFHESKRVIDYNILLTVYWAMVRLLFHLVAEAGPGNIAMPVDITENCTELERGVISI</sequence>
<evidence type="ECO:0000313" key="2">
    <source>
        <dbReference type="EMBL" id="KAK4227523.1"/>
    </source>
</evidence>
<reference evidence="2" key="2">
    <citation type="submission" date="2023-05" db="EMBL/GenBank/DDBJ databases">
        <authorList>
            <consortium name="Lawrence Berkeley National Laboratory"/>
            <person name="Steindorff A."/>
            <person name="Hensen N."/>
            <person name="Bonometti L."/>
            <person name="Westerberg I."/>
            <person name="Brannstrom I.O."/>
            <person name="Guillou S."/>
            <person name="Cros-Aarteil S."/>
            <person name="Calhoun S."/>
            <person name="Haridas S."/>
            <person name="Kuo A."/>
            <person name="Mondo S."/>
            <person name="Pangilinan J."/>
            <person name="Riley R."/>
            <person name="Labutti K."/>
            <person name="Andreopoulos B."/>
            <person name="Lipzen A."/>
            <person name="Chen C."/>
            <person name="Yanf M."/>
            <person name="Daum C."/>
            <person name="Ng V."/>
            <person name="Clum A."/>
            <person name="Ohm R."/>
            <person name="Martin F."/>
            <person name="Silar P."/>
            <person name="Natvig D."/>
            <person name="Lalanne C."/>
            <person name="Gautier V."/>
            <person name="Ament-Velasquez S.L."/>
            <person name="Kruys A."/>
            <person name="Hutchinson M.I."/>
            <person name="Powell A.J."/>
            <person name="Barry K."/>
            <person name="Miller A.N."/>
            <person name="Grigoriev I.V."/>
            <person name="Debuchy R."/>
            <person name="Gladieux P."/>
            <person name="Thoren M.H."/>
            <person name="Johannesson H."/>
        </authorList>
    </citation>
    <scope>NUCLEOTIDE SEQUENCE</scope>
    <source>
        <strain evidence="2">CBS 990.96</strain>
    </source>
</reference>
<comment type="caution">
    <text evidence="2">The sequence shown here is derived from an EMBL/GenBank/DDBJ whole genome shotgun (WGS) entry which is preliminary data.</text>
</comment>
<dbReference type="AlphaFoldDB" id="A0AAN7GZ84"/>
<evidence type="ECO:0000313" key="3">
    <source>
        <dbReference type="Proteomes" id="UP001301958"/>
    </source>
</evidence>
<evidence type="ECO:0000256" key="1">
    <source>
        <dbReference type="SAM" id="MobiDB-lite"/>
    </source>
</evidence>
<organism evidence="2 3">
    <name type="scientific">Podospora fimiseda</name>
    <dbReference type="NCBI Taxonomy" id="252190"/>
    <lineage>
        <taxon>Eukaryota</taxon>
        <taxon>Fungi</taxon>
        <taxon>Dikarya</taxon>
        <taxon>Ascomycota</taxon>
        <taxon>Pezizomycotina</taxon>
        <taxon>Sordariomycetes</taxon>
        <taxon>Sordariomycetidae</taxon>
        <taxon>Sordariales</taxon>
        <taxon>Podosporaceae</taxon>
        <taxon>Podospora</taxon>
    </lineage>
</organism>
<reference evidence="2" key="1">
    <citation type="journal article" date="2023" name="Mol. Phylogenet. Evol.">
        <title>Genome-scale phylogeny and comparative genomics of the fungal order Sordariales.</title>
        <authorList>
            <person name="Hensen N."/>
            <person name="Bonometti L."/>
            <person name="Westerberg I."/>
            <person name="Brannstrom I.O."/>
            <person name="Guillou S."/>
            <person name="Cros-Aarteil S."/>
            <person name="Calhoun S."/>
            <person name="Haridas S."/>
            <person name="Kuo A."/>
            <person name="Mondo S."/>
            <person name="Pangilinan J."/>
            <person name="Riley R."/>
            <person name="LaButti K."/>
            <person name="Andreopoulos B."/>
            <person name="Lipzen A."/>
            <person name="Chen C."/>
            <person name="Yan M."/>
            <person name="Daum C."/>
            <person name="Ng V."/>
            <person name="Clum A."/>
            <person name="Steindorff A."/>
            <person name="Ohm R.A."/>
            <person name="Martin F."/>
            <person name="Silar P."/>
            <person name="Natvig D.O."/>
            <person name="Lalanne C."/>
            <person name="Gautier V."/>
            <person name="Ament-Velasquez S.L."/>
            <person name="Kruys A."/>
            <person name="Hutchinson M.I."/>
            <person name="Powell A.J."/>
            <person name="Barry K."/>
            <person name="Miller A.N."/>
            <person name="Grigoriev I.V."/>
            <person name="Debuchy R."/>
            <person name="Gladieux P."/>
            <person name="Hiltunen Thoren M."/>
            <person name="Johannesson H."/>
        </authorList>
    </citation>
    <scope>NUCLEOTIDE SEQUENCE</scope>
    <source>
        <strain evidence="2">CBS 990.96</strain>
    </source>
</reference>